<reference evidence="1 2" key="1">
    <citation type="journal article" date="2023" name="Arcadia Sci">
        <title>De novo assembly of a long-read Amblyomma americanum tick genome.</title>
        <authorList>
            <person name="Chou S."/>
            <person name="Poskanzer K.E."/>
            <person name="Rollins M."/>
            <person name="Thuy-Boun P.S."/>
        </authorList>
    </citation>
    <scope>NUCLEOTIDE SEQUENCE [LARGE SCALE GENOMIC DNA]</scope>
    <source>
        <strain evidence="1">F_SG_1</strain>
        <tissue evidence="1">Salivary glands</tissue>
    </source>
</reference>
<dbReference type="Proteomes" id="UP001321473">
    <property type="component" value="Unassembled WGS sequence"/>
</dbReference>
<gene>
    <name evidence="1" type="ORF">V5799_025592</name>
</gene>
<sequence>MRPASVRTRRRKGEILSPVRDPIAAALVLDVHGRLISMREAILCDLVAPKALKSVINYEGVVLTKPEAQFSRHLVTSCGYVSLYPRLIASFRLLKDGIASAFGNARVLPERLFPSLRSRLR</sequence>
<evidence type="ECO:0000313" key="2">
    <source>
        <dbReference type="Proteomes" id="UP001321473"/>
    </source>
</evidence>
<keyword evidence="2" id="KW-1185">Reference proteome</keyword>
<proteinExistence type="predicted"/>
<name>A0AAQ4E905_AMBAM</name>
<accession>A0AAQ4E905</accession>
<dbReference type="EMBL" id="JARKHS020020072">
    <property type="protein sequence ID" value="KAK8771165.1"/>
    <property type="molecule type" value="Genomic_DNA"/>
</dbReference>
<comment type="caution">
    <text evidence="1">The sequence shown here is derived from an EMBL/GenBank/DDBJ whole genome shotgun (WGS) entry which is preliminary data.</text>
</comment>
<dbReference type="AlphaFoldDB" id="A0AAQ4E905"/>
<protein>
    <submittedName>
        <fullName evidence="1">Uncharacterized protein</fullName>
    </submittedName>
</protein>
<evidence type="ECO:0000313" key="1">
    <source>
        <dbReference type="EMBL" id="KAK8771165.1"/>
    </source>
</evidence>
<organism evidence="1 2">
    <name type="scientific">Amblyomma americanum</name>
    <name type="common">Lone star tick</name>
    <dbReference type="NCBI Taxonomy" id="6943"/>
    <lineage>
        <taxon>Eukaryota</taxon>
        <taxon>Metazoa</taxon>
        <taxon>Ecdysozoa</taxon>
        <taxon>Arthropoda</taxon>
        <taxon>Chelicerata</taxon>
        <taxon>Arachnida</taxon>
        <taxon>Acari</taxon>
        <taxon>Parasitiformes</taxon>
        <taxon>Ixodida</taxon>
        <taxon>Ixodoidea</taxon>
        <taxon>Ixodidae</taxon>
        <taxon>Amblyomminae</taxon>
        <taxon>Amblyomma</taxon>
    </lineage>
</organism>